<dbReference type="CDD" id="cd06008">
    <property type="entry name" value="NF-X1-zinc-finger"/>
    <property type="match status" value="1"/>
</dbReference>
<name>A0A7M7SUG0_STRPU</name>
<dbReference type="Gene3D" id="3.40.50.300">
    <property type="entry name" value="P-loop containing nucleotide triphosphate hydrolases"/>
    <property type="match status" value="3"/>
</dbReference>
<dbReference type="Pfam" id="PF13086">
    <property type="entry name" value="AAA_11"/>
    <property type="match status" value="2"/>
</dbReference>
<dbReference type="CDD" id="cd18808">
    <property type="entry name" value="SF1_C_Upf1"/>
    <property type="match status" value="1"/>
</dbReference>
<dbReference type="GO" id="GO:0003723">
    <property type="term" value="F:RNA binding"/>
    <property type="evidence" value="ECO:0000318"/>
    <property type="project" value="GO_Central"/>
</dbReference>
<dbReference type="InterPro" id="IPR045055">
    <property type="entry name" value="DNA2/NAM7-like"/>
</dbReference>
<dbReference type="GO" id="GO:0005737">
    <property type="term" value="C:cytoplasm"/>
    <property type="evidence" value="ECO:0007669"/>
    <property type="project" value="UniProtKB-SubCell"/>
</dbReference>
<dbReference type="InterPro" id="IPR041679">
    <property type="entry name" value="DNA2/NAM7-like_C"/>
</dbReference>
<keyword evidence="7" id="KW-0175">Coiled coil</keyword>
<sequence>MAESSAYFEAYRHVLSRIQHVTEQSMPLTDYIISASTKASPPAYIRNDPSIEYDLSSIVSDKVPNAKHTAMRMKTVRILDGREWTRLGNTGLDEAQLRAVQAALTQEMTVIQGPPGTGKTYIGSKIVHTLLDNQRIWKEAQVLGLDGHAGRANKPILLVCYTNHALDQFLEGVADYNSEGIVRVGGRSSSEALKRFNLNSLRSSKLQETPRHVRRRIGEVRGEIESLGREVKGLQDKINHTRKGLFHERVLMKHMTDAQERSLNQGNVFAVDGQSLLVHWLLGDIQMRLPPEELDVPEDNGPPNEDENAEGEEELDILEEAHLLDEMRRLDVDDQRNRIFTGDANANFDDDTLAFRLNDLDDLEAGGWQQDRQQLRNRKHNLERKLRSNERMSDQEANTVRNVWDLEEGNRWRLYRYWAHLHRHESLRQLVDMQRQFTNVCQELREARSQEDFEIVKNASVVGMTTTGAAKFHMLLQRIQPRIMVVEEAAEVLEAHIVTALTESCQHLILIGDHQQLRPSPTVFKLATQYNLDISLFERMINNDVPYQRLVLQHRMRPEISRLMRMERLYPYLQDDVSVKKFDDIHGVTKNIFFLHHEIEEDSVDEMKSHSNIHEAKFLVGLCRYFLQQGYLPEKITILTTYSGQLSAFNRLMKKSDFEGVRVATVDNFQGEENDIILLSLVRSNKQGSVGFLKIDNRICVALSRARQGLYCIGNFKLLAQQNPTGPSLWREIVKDAEIYGTIGKSLKLQCRNHTETQNEVSSEADFSKVPEGGCSVPCEARLTCGHVCRMPCHPTDMKHENYKCRQKCTQTICTLCHPCMKQCYQPCDTQCKKPVDKALPCGHVQNVPCYNSSSEVICESPCRRRLDCGHQCKEPCGKSCTMVCQEMIRRSDWPCGHNVLVKCSAGPESCSKPCDTILSCEHPCKGSCGECRQGRLHAFCRERCDRTLVCGHPCRSTCSADCPPCSRKCENRCQHSKCKKNCGEPCVPCAERCIWRCQHFRCGAQCGKPCDRRACNDPCTLLLKCGHLCIGLCGEPCPKKCRICDKEEVTSIFFGDEDEDDARFVELEDCKHVIEANALDQWMKTDSGSKDTSEATSIKLKECPWCKTPIRRNLRYGNIIKQALDDINDVKRNIFGNESTIHNLRQNLQEKLRREVEIMDVFAIASDEKLFPRKMDARRFYDMVSLKSALSHGQITALENRVRFLEEIRDLAKALRLLRSPSLNQQYVEQMKSEMGVLQTWICQEPINRMSQQQADDANREAKRLHLALTLFRILDEKPGARDRASQEVKAAELQLFDGKAMTAQRADKVKSLLKMIVSKSGGLGITEEERKEIVAAIGLTKGHWYKCPKGHVYAIGECGGATQASSCPECGLGIGGTGHRLEEGNRVASEMDGARFAAWSEEANDMANFDLIN</sequence>
<dbReference type="InParanoid" id="A0A7M7SUG0"/>
<dbReference type="GO" id="GO:0031048">
    <property type="term" value="P:regulatory ncRNA-mediated heterochromatin formation"/>
    <property type="evidence" value="ECO:0000318"/>
    <property type="project" value="GO_Central"/>
</dbReference>
<reference evidence="11" key="1">
    <citation type="submission" date="2015-02" db="EMBL/GenBank/DDBJ databases">
        <title>Genome sequencing for Strongylocentrotus purpuratus.</title>
        <authorList>
            <person name="Murali S."/>
            <person name="Liu Y."/>
            <person name="Vee V."/>
            <person name="English A."/>
            <person name="Wang M."/>
            <person name="Skinner E."/>
            <person name="Han Y."/>
            <person name="Muzny D.M."/>
            <person name="Worley K.C."/>
            <person name="Gibbs R.A."/>
        </authorList>
    </citation>
    <scope>NUCLEOTIDE SEQUENCE</scope>
</reference>
<keyword evidence="4" id="KW-0863">Zinc-finger</keyword>
<dbReference type="PANTHER" id="PTHR10887">
    <property type="entry name" value="DNA2/NAM7 HELICASE FAMILY"/>
    <property type="match status" value="1"/>
</dbReference>
<evidence type="ECO:0000256" key="3">
    <source>
        <dbReference type="ARBA" id="ARBA00022723"/>
    </source>
</evidence>
<dbReference type="OrthoDB" id="2423195at2759"/>
<dbReference type="PANTHER" id="PTHR10887:SF341">
    <property type="entry name" value="NFX1-TYPE ZINC FINGER-CONTAINING PROTEIN 1"/>
    <property type="match status" value="1"/>
</dbReference>
<reference evidence="10" key="2">
    <citation type="submission" date="2021-01" db="UniProtKB">
        <authorList>
            <consortium name="EnsemblMetazoa"/>
        </authorList>
    </citation>
    <scope>IDENTIFICATION</scope>
</reference>
<dbReference type="GO" id="GO:0004386">
    <property type="term" value="F:helicase activity"/>
    <property type="evidence" value="ECO:0007669"/>
    <property type="project" value="InterPro"/>
</dbReference>
<organism evidence="10 11">
    <name type="scientific">Strongylocentrotus purpuratus</name>
    <name type="common">Purple sea urchin</name>
    <dbReference type="NCBI Taxonomy" id="7668"/>
    <lineage>
        <taxon>Eukaryota</taxon>
        <taxon>Metazoa</taxon>
        <taxon>Echinodermata</taxon>
        <taxon>Eleutherozoa</taxon>
        <taxon>Echinozoa</taxon>
        <taxon>Echinoidea</taxon>
        <taxon>Euechinoidea</taxon>
        <taxon>Echinacea</taxon>
        <taxon>Camarodonta</taxon>
        <taxon>Echinidea</taxon>
        <taxon>Strongylocentrotidae</taxon>
        <taxon>Strongylocentrotus</taxon>
    </lineage>
</organism>
<feature type="domain" description="RZ-type" evidence="9">
    <location>
        <begin position="1327"/>
        <end position="1396"/>
    </location>
</feature>
<dbReference type="Pfam" id="PF13087">
    <property type="entry name" value="AAA_12"/>
    <property type="match status" value="1"/>
</dbReference>
<keyword evidence="3" id="KW-0479">Metal-binding</keyword>
<dbReference type="KEGG" id="spu:753450"/>
<evidence type="ECO:0000256" key="4">
    <source>
        <dbReference type="ARBA" id="ARBA00022771"/>
    </source>
</evidence>
<accession>A0A7M7SUG0</accession>
<dbReference type="Pfam" id="PF20173">
    <property type="entry name" value="ZnF_RZ-type"/>
    <property type="match status" value="1"/>
</dbReference>
<comment type="subcellular location">
    <subcellularLocation>
        <location evidence="1">Cytoplasm</location>
    </subcellularLocation>
</comment>
<feature type="region of interest" description="Disordered" evidence="8">
    <location>
        <begin position="292"/>
        <end position="312"/>
    </location>
</feature>
<dbReference type="EnsemblMetazoa" id="XM_030976195">
    <property type="protein sequence ID" value="XP_030832055"/>
    <property type="gene ID" value="LOC753450"/>
</dbReference>
<evidence type="ECO:0000256" key="5">
    <source>
        <dbReference type="ARBA" id="ARBA00022833"/>
    </source>
</evidence>
<evidence type="ECO:0000256" key="6">
    <source>
        <dbReference type="ARBA" id="ARBA00022859"/>
    </source>
</evidence>
<evidence type="ECO:0000256" key="7">
    <source>
        <dbReference type="SAM" id="Coils"/>
    </source>
</evidence>
<dbReference type="InterPro" id="IPR041677">
    <property type="entry name" value="DNA2/NAM7_AAA_11"/>
</dbReference>
<dbReference type="PROSITE" id="PS51981">
    <property type="entry name" value="ZF_RZ"/>
    <property type="match status" value="1"/>
</dbReference>
<keyword evidence="2" id="KW-0963">Cytoplasm</keyword>
<dbReference type="InterPro" id="IPR047187">
    <property type="entry name" value="SF1_C_Upf1"/>
</dbReference>
<dbReference type="CDD" id="cd17936">
    <property type="entry name" value="EEXXEc_NFX1"/>
    <property type="match status" value="1"/>
</dbReference>
<proteinExistence type="predicted"/>
<evidence type="ECO:0000256" key="8">
    <source>
        <dbReference type="SAM" id="MobiDB-lite"/>
    </source>
</evidence>
<protein>
    <recommendedName>
        <fullName evidence="9">RZ-type domain-containing protein</fullName>
    </recommendedName>
</protein>
<dbReference type="Proteomes" id="UP000007110">
    <property type="component" value="Unassembled WGS sequence"/>
</dbReference>
<evidence type="ECO:0000313" key="11">
    <source>
        <dbReference type="Proteomes" id="UP000007110"/>
    </source>
</evidence>
<evidence type="ECO:0000256" key="2">
    <source>
        <dbReference type="ARBA" id="ARBA00022490"/>
    </source>
</evidence>
<dbReference type="GeneID" id="753450"/>
<dbReference type="FunFam" id="3.40.50.300:FF:003743">
    <property type="entry name" value="Uncharacterized protein"/>
    <property type="match status" value="1"/>
</dbReference>
<dbReference type="GO" id="GO:0008270">
    <property type="term" value="F:zinc ion binding"/>
    <property type="evidence" value="ECO:0007669"/>
    <property type="project" value="UniProtKB-KW"/>
</dbReference>
<dbReference type="RefSeq" id="XP_030832055.1">
    <property type="nucleotide sequence ID" value="XM_030976195.1"/>
</dbReference>
<dbReference type="FunFam" id="3.40.50.300:FF:003185">
    <property type="entry name" value="Zinc finger, NFX1-type-containing 1, gene 2"/>
    <property type="match status" value="1"/>
</dbReference>
<keyword evidence="6" id="KW-0391">Immunity</keyword>
<dbReference type="GO" id="GO:0002376">
    <property type="term" value="P:immune system process"/>
    <property type="evidence" value="ECO:0007669"/>
    <property type="project" value="UniProtKB-KW"/>
</dbReference>
<evidence type="ECO:0000313" key="10">
    <source>
        <dbReference type="EnsemblMetazoa" id="XP_030832055"/>
    </source>
</evidence>
<feature type="coiled-coil region" evidence="7">
    <location>
        <begin position="365"/>
        <end position="392"/>
    </location>
</feature>
<keyword evidence="5" id="KW-0862">Zinc</keyword>
<dbReference type="InterPro" id="IPR027417">
    <property type="entry name" value="P-loop_NTPase"/>
</dbReference>
<keyword evidence="11" id="KW-1185">Reference proteome</keyword>
<dbReference type="InterPro" id="IPR046439">
    <property type="entry name" value="ZF_RZ_dom"/>
</dbReference>
<dbReference type="SUPFAM" id="SSF52540">
    <property type="entry name" value="P-loop containing nucleoside triphosphate hydrolases"/>
    <property type="match status" value="1"/>
</dbReference>
<evidence type="ECO:0000256" key="1">
    <source>
        <dbReference type="ARBA" id="ARBA00004496"/>
    </source>
</evidence>
<evidence type="ECO:0000259" key="9">
    <source>
        <dbReference type="PROSITE" id="PS51981"/>
    </source>
</evidence>
<dbReference type="GO" id="GO:0031380">
    <property type="term" value="C:nuclear RNA-directed RNA polymerase complex"/>
    <property type="evidence" value="ECO:0000318"/>
    <property type="project" value="GO_Central"/>
</dbReference>
<dbReference type="FunFam" id="3.40.50.300:FF:001366">
    <property type="entry name" value="ATP binding protein, putative"/>
    <property type="match status" value="1"/>
</dbReference>
<dbReference type="OMA" id="QCGHFLT"/>